<name>E3Q590_COLGM</name>
<dbReference type="AlphaFoldDB" id="E3Q590"/>
<protein>
    <submittedName>
        <fullName evidence="1">Uncharacterized protein</fullName>
    </submittedName>
</protein>
<evidence type="ECO:0000313" key="2">
    <source>
        <dbReference type="Proteomes" id="UP000008782"/>
    </source>
</evidence>
<dbReference type="VEuPathDB" id="FungiDB:GLRG_01001"/>
<organism evidence="2">
    <name type="scientific">Colletotrichum graminicola (strain M1.001 / M2 / FGSC 10212)</name>
    <name type="common">Maize anthracnose fungus</name>
    <name type="synonym">Glomerella graminicola</name>
    <dbReference type="NCBI Taxonomy" id="645133"/>
    <lineage>
        <taxon>Eukaryota</taxon>
        <taxon>Fungi</taxon>
        <taxon>Dikarya</taxon>
        <taxon>Ascomycota</taxon>
        <taxon>Pezizomycotina</taxon>
        <taxon>Sordariomycetes</taxon>
        <taxon>Hypocreomycetidae</taxon>
        <taxon>Glomerellales</taxon>
        <taxon>Glomerellaceae</taxon>
        <taxon>Colletotrichum</taxon>
        <taxon>Colletotrichum graminicola species complex</taxon>
    </lineage>
</organism>
<reference evidence="2" key="1">
    <citation type="journal article" date="2012" name="Nat. Genet.">
        <title>Lifestyle transitions in plant pathogenic Colletotrichum fungi deciphered by genome and transcriptome analyses.</title>
        <authorList>
            <person name="O'Connell R.J."/>
            <person name="Thon M.R."/>
            <person name="Hacquard S."/>
            <person name="Amyotte S.G."/>
            <person name="Kleemann J."/>
            <person name="Torres M.F."/>
            <person name="Damm U."/>
            <person name="Buiate E.A."/>
            <person name="Epstein L."/>
            <person name="Alkan N."/>
            <person name="Altmueller J."/>
            <person name="Alvarado-Balderrama L."/>
            <person name="Bauser C.A."/>
            <person name="Becker C."/>
            <person name="Birren B.W."/>
            <person name="Chen Z."/>
            <person name="Choi J."/>
            <person name="Crouch J.A."/>
            <person name="Duvick J.P."/>
            <person name="Farman M.A."/>
            <person name="Gan P."/>
            <person name="Heiman D."/>
            <person name="Henrissat B."/>
            <person name="Howard R.J."/>
            <person name="Kabbage M."/>
            <person name="Koch C."/>
            <person name="Kracher B."/>
            <person name="Kubo Y."/>
            <person name="Law A.D."/>
            <person name="Lebrun M.-H."/>
            <person name="Lee Y.-H."/>
            <person name="Miyara I."/>
            <person name="Moore N."/>
            <person name="Neumann U."/>
            <person name="Nordstroem K."/>
            <person name="Panaccione D.G."/>
            <person name="Panstruga R."/>
            <person name="Place M."/>
            <person name="Proctor R.H."/>
            <person name="Prusky D."/>
            <person name="Rech G."/>
            <person name="Reinhardt R."/>
            <person name="Rollins J.A."/>
            <person name="Rounsley S."/>
            <person name="Schardl C.L."/>
            <person name="Schwartz D.C."/>
            <person name="Shenoy N."/>
            <person name="Shirasu K."/>
            <person name="Sikhakolli U.R."/>
            <person name="Stueber K."/>
            <person name="Sukno S.A."/>
            <person name="Sweigard J.A."/>
            <person name="Takano Y."/>
            <person name="Takahara H."/>
            <person name="Trail F."/>
            <person name="van der Does H.C."/>
            <person name="Voll L.M."/>
            <person name="Will I."/>
            <person name="Young S."/>
            <person name="Zeng Q."/>
            <person name="Zhang J."/>
            <person name="Zhou S."/>
            <person name="Dickman M.B."/>
            <person name="Schulze-Lefert P."/>
            <person name="Ver Loren van Themaat E."/>
            <person name="Ma L.-J."/>
            <person name="Vaillancourt L.J."/>
        </authorList>
    </citation>
    <scope>NUCLEOTIDE SEQUENCE [LARGE SCALE GENOMIC DNA]</scope>
    <source>
        <strain evidence="2">M1.001 / M2 / FGSC 10212</strain>
    </source>
</reference>
<dbReference type="HOGENOM" id="CLU_2589600_0_0_1"/>
<sequence length="80" mass="8906">MRLQSVAQALGLPQVQRTKPEGLAVRHQKVRTHHLFRVQTLKGGARTTKYNALEHIKWSGIAKSATRLPPVPLYNPSVGD</sequence>
<keyword evidence="2" id="KW-1185">Reference proteome</keyword>
<proteinExistence type="predicted"/>
<evidence type="ECO:0000313" key="1">
    <source>
        <dbReference type="EMBL" id="EFQ25857.1"/>
    </source>
</evidence>
<accession>E3Q590</accession>
<gene>
    <name evidence="1" type="ORF">GLRG_01001</name>
</gene>
<dbReference type="EMBL" id="GG697333">
    <property type="protein sequence ID" value="EFQ25857.1"/>
    <property type="molecule type" value="Genomic_DNA"/>
</dbReference>
<dbReference type="RefSeq" id="XP_008089877.1">
    <property type="nucleotide sequence ID" value="XM_008091686.1"/>
</dbReference>
<dbReference type="Proteomes" id="UP000008782">
    <property type="component" value="Unassembled WGS sequence"/>
</dbReference>
<dbReference type="GeneID" id="24406366"/>